<dbReference type="GO" id="GO:0005737">
    <property type="term" value="C:cytoplasm"/>
    <property type="evidence" value="ECO:0007669"/>
    <property type="project" value="UniProtKB-ARBA"/>
</dbReference>
<keyword evidence="2" id="KW-0479">Metal-binding</keyword>
<evidence type="ECO:0000313" key="6">
    <source>
        <dbReference type="EMBL" id="PIY68808.1"/>
    </source>
</evidence>
<dbReference type="Pfam" id="PF09360">
    <property type="entry name" value="zf-CDGSH"/>
    <property type="match status" value="1"/>
</dbReference>
<dbReference type="SMART" id="SM00704">
    <property type="entry name" value="ZnF_CDGSH"/>
    <property type="match status" value="1"/>
</dbReference>
<evidence type="ECO:0000313" key="7">
    <source>
        <dbReference type="Proteomes" id="UP000230108"/>
    </source>
</evidence>
<evidence type="ECO:0000259" key="5">
    <source>
        <dbReference type="SMART" id="SM00704"/>
    </source>
</evidence>
<organism evidence="6 7">
    <name type="scientific">Candidatus Roizmanbacteria bacterium CG_4_10_14_0_8_um_filter_39_9</name>
    <dbReference type="NCBI Taxonomy" id="1974829"/>
    <lineage>
        <taxon>Bacteria</taxon>
        <taxon>Candidatus Roizmaniibacteriota</taxon>
    </lineage>
</organism>
<evidence type="ECO:0000256" key="2">
    <source>
        <dbReference type="ARBA" id="ARBA00022723"/>
    </source>
</evidence>
<evidence type="ECO:0000256" key="1">
    <source>
        <dbReference type="ARBA" id="ARBA00022714"/>
    </source>
</evidence>
<proteinExistence type="predicted"/>
<evidence type="ECO:0000256" key="3">
    <source>
        <dbReference type="ARBA" id="ARBA00023004"/>
    </source>
</evidence>
<keyword evidence="4" id="KW-0411">Iron-sulfur</keyword>
<accession>A0A2M7QD58</accession>
<dbReference type="InterPro" id="IPR018967">
    <property type="entry name" value="FeS-contain_CDGSH-typ"/>
</dbReference>
<reference evidence="7" key="1">
    <citation type="submission" date="2017-09" db="EMBL/GenBank/DDBJ databases">
        <title>Depth-based differentiation of microbial function through sediment-hosted aquifers and enrichment of novel symbionts in the deep terrestrial subsurface.</title>
        <authorList>
            <person name="Probst A.J."/>
            <person name="Ladd B."/>
            <person name="Jarett J.K."/>
            <person name="Geller-Mcgrath D.E."/>
            <person name="Sieber C.M.K."/>
            <person name="Emerson J.B."/>
            <person name="Anantharaman K."/>
            <person name="Thomas B.C."/>
            <person name="Malmstrom R."/>
            <person name="Stieglmeier M."/>
            <person name="Klingl A."/>
            <person name="Woyke T."/>
            <person name="Ryan C.M."/>
            <person name="Banfield J.F."/>
        </authorList>
    </citation>
    <scope>NUCLEOTIDE SEQUENCE [LARGE SCALE GENOMIC DNA]</scope>
</reference>
<evidence type="ECO:0000256" key="4">
    <source>
        <dbReference type="ARBA" id="ARBA00023014"/>
    </source>
</evidence>
<dbReference type="Gene3D" id="3.40.5.90">
    <property type="entry name" value="CDGSH iron-sulfur domain, mitoNEET-type"/>
    <property type="match status" value="1"/>
</dbReference>
<keyword evidence="1" id="KW-0001">2Fe-2S</keyword>
<dbReference type="Proteomes" id="UP000230108">
    <property type="component" value="Unassembled WGS sequence"/>
</dbReference>
<dbReference type="EMBL" id="PFLF01000085">
    <property type="protein sequence ID" value="PIY68808.1"/>
    <property type="molecule type" value="Genomic_DNA"/>
</dbReference>
<sequence>MARIVVKTAKGNFELKPQKKSVFICMCGLSKNRPFCDGSHAKTLDEKDKKIYSYDEDGKRIDLEAEECCDDEKGGCCGGGCCKDKK</sequence>
<name>A0A2M7QD58_9BACT</name>
<gene>
    <name evidence="6" type="ORF">COY90_03970</name>
</gene>
<comment type="caution">
    <text evidence="6">The sequence shown here is derived from an EMBL/GenBank/DDBJ whole genome shotgun (WGS) entry which is preliminary data.</text>
</comment>
<dbReference type="AlphaFoldDB" id="A0A2M7QD58"/>
<protein>
    <submittedName>
        <fullName evidence="6">Iron-binding protein</fullName>
    </submittedName>
</protein>
<feature type="domain" description="Iron-binding zinc finger CDGSH type" evidence="5">
    <location>
        <begin position="10"/>
        <end position="46"/>
    </location>
</feature>
<dbReference type="InterPro" id="IPR042216">
    <property type="entry name" value="MitoNEET_CISD"/>
</dbReference>
<dbReference type="GO" id="GO:0051537">
    <property type="term" value="F:2 iron, 2 sulfur cluster binding"/>
    <property type="evidence" value="ECO:0007669"/>
    <property type="project" value="UniProtKB-KW"/>
</dbReference>
<keyword evidence="3" id="KW-0408">Iron</keyword>
<dbReference type="GO" id="GO:0046872">
    <property type="term" value="F:metal ion binding"/>
    <property type="evidence" value="ECO:0007669"/>
    <property type="project" value="UniProtKB-KW"/>
</dbReference>